<sequence length="226" mass="26583">MKVTFIEHSGFCVELEKTVLLFDYYKGKIPDMPKEKEVYVFASHSHPDHFNPKIFNLEKTYPQIHYILSEDISAKALGDTTRIREHETKDIGSIRVETLKSNDEGVAFLVTAEGKTIYHAGDLNWWYWNGEPEEDNEYMIRSYKEEVERLRGRDIDLAFLLLDPRQEDKYCKGINYFIEEIHPKVVFPMHAFGEYKISRHYLNCDDGRAYQGIVREITRAGEEFTL</sequence>
<organism evidence="1 2">
    <name type="scientific">Anaerostipes rhamnosivorans</name>
    <dbReference type="NCBI Taxonomy" id="1229621"/>
    <lineage>
        <taxon>Bacteria</taxon>
        <taxon>Bacillati</taxon>
        <taxon>Bacillota</taxon>
        <taxon>Clostridia</taxon>
        <taxon>Lachnospirales</taxon>
        <taxon>Lachnospiraceae</taxon>
        <taxon>Anaerostipes</taxon>
    </lineage>
</organism>
<dbReference type="GO" id="GO:0016787">
    <property type="term" value="F:hydrolase activity"/>
    <property type="evidence" value="ECO:0007669"/>
    <property type="project" value="UniProtKB-KW"/>
</dbReference>
<keyword evidence="1" id="KW-0378">Hydrolase</keyword>
<accession>A0A4V1EG17</accession>
<evidence type="ECO:0000313" key="2">
    <source>
        <dbReference type="Proteomes" id="UP000298653"/>
    </source>
</evidence>
<dbReference type="InterPro" id="IPR036866">
    <property type="entry name" value="RibonucZ/Hydroxyglut_hydro"/>
</dbReference>
<dbReference type="Proteomes" id="UP000298653">
    <property type="component" value="Chromosome"/>
</dbReference>
<dbReference type="AlphaFoldDB" id="A0A4V1EG17"/>
<name>A0A4V1EG17_9FIRM</name>
<dbReference type="RefSeq" id="WP_137328050.1">
    <property type="nucleotide sequence ID" value="NZ_CP040058.1"/>
</dbReference>
<proteinExistence type="predicted"/>
<dbReference type="PANTHER" id="PTHR42967">
    <property type="entry name" value="METAL DEPENDENT HYDROLASE"/>
    <property type="match status" value="1"/>
</dbReference>
<gene>
    <name evidence="1" type="ORF">AR1Y2_1066</name>
</gene>
<evidence type="ECO:0000313" key="1">
    <source>
        <dbReference type="EMBL" id="QCP34520.1"/>
    </source>
</evidence>
<dbReference type="EMBL" id="CP040058">
    <property type="protein sequence ID" value="QCP34520.1"/>
    <property type="molecule type" value="Genomic_DNA"/>
</dbReference>
<protein>
    <submittedName>
        <fullName evidence="1">Putative metal dependent hydrolase</fullName>
    </submittedName>
</protein>
<keyword evidence="2" id="KW-1185">Reference proteome</keyword>
<dbReference type="Gene3D" id="3.60.15.10">
    <property type="entry name" value="Ribonuclease Z/Hydroxyacylglutathione hydrolase-like"/>
    <property type="match status" value="1"/>
</dbReference>
<reference evidence="1 2" key="1">
    <citation type="submission" date="2019-05" db="EMBL/GenBank/DDBJ databases">
        <title>Complete genome sequencing of Anaerostipes rhamnosivorans.</title>
        <authorList>
            <person name="Bui T.P.N."/>
            <person name="de Vos W.M."/>
        </authorList>
    </citation>
    <scope>NUCLEOTIDE SEQUENCE [LARGE SCALE GENOMIC DNA]</scope>
    <source>
        <strain evidence="1 2">1y2</strain>
    </source>
</reference>
<dbReference type="KEGG" id="arf:AR1Y2_1066"/>
<dbReference type="OrthoDB" id="36975at2"/>
<dbReference type="PANTHER" id="PTHR42967:SF1">
    <property type="entry name" value="MBL FOLD METALLO-HYDROLASE"/>
    <property type="match status" value="1"/>
</dbReference>
<dbReference type="SUPFAM" id="SSF56281">
    <property type="entry name" value="Metallo-hydrolase/oxidoreductase"/>
    <property type="match status" value="1"/>
</dbReference>
<dbReference type="Pfam" id="PF13483">
    <property type="entry name" value="Lactamase_B_3"/>
    <property type="match status" value="1"/>
</dbReference>